<reference evidence="3 4" key="1">
    <citation type="submission" date="2021-04" db="EMBL/GenBank/DDBJ databases">
        <title>novel species isolated from subtropical streams in China.</title>
        <authorList>
            <person name="Lu H."/>
        </authorList>
    </citation>
    <scope>NUCLEOTIDE SEQUENCE [LARGE SCALE GENOMIC DNA]</scope>
    <source>
        <strain evidence="3 4">BYS107W</strain>
    </source>
</reference>
<dbReference type="EMBL" id="JAGSPM010000004">
    <property type="protein sequence ID" value="MBR7746657.1"/>
    <property type="molecule type" value="Genomic_DNA"/>
</dbReference>
<dbReference type="Gene3D" id="1.10.3210.10">
    <property type="entry name" value="Hypothetical protein af1432"/>
    <property type="match status" value="1"/>
</dbReference>
<keyword evidence="1" id="KW-0175">Coiled coil</keyword>
<protein>
    <submittedName>
        <fullName evidence="3">HDOD domain-containing protein</fullName>
    </submittedName>
</protein>
<accession>A0A941DGW1</accession>
<dbReference type="InterPro" id="IPR052340">
    <property type="entry name" value="RNase_Y/CdgJ"/>
</dbReference>
<dbReference type="PROSITE" id="PS51833">
    <property type="entry name" value="HDOD"/>
    <property type="match status" value="1"/>
</dbReference>
<dbReference type="InterPro" id="IPR013976">
    <property type="entry name" value="HDOD"/>
</dbReference>
<comment type="caution">
    <text evidence="3">The sequence shown here is derived from an EMBL/GenBank/DDBJ whole genome shotgun (WGS) entry which is preliminary data.</text>
</comment>
<dbReference type="Pfam" id="PF08668">
    <property type="entry name" value="HDOD"/>
    <property type="match status" value="1"/>
</dbReference>
<evidence type="ECO:0000313" key="4">
    <source>
        <dbReference type="Proteomes" id="UP000680158"/>
    </source>
</evidence>
<dbReference type="SUPFAM" id="SSF109604">
    <property type="entry name" value="HD-domain/PDEase-like"/>
    <property type="match status" value="1"/>
</dbReference>
<sequence length="287" mass="32323">MNTASHLHTFSQLERLPVLPEAATKLLQTLEDENVNQQDIILDLSRDFSLTCKLLRIANSSFYGLTYHVASIHDALMILGSRTVHSLAIASLLTAHLYKWVDSIDGIKQFFNTALENAIYSQLLARHISFQSDVAFTAGLLHDIGKLAIAIEFPAYSKSILAQNQSSRSITTEINGKTRHFLYSDVSRNILNYWHIPSEIQDAVQHHCETLRKDTDILTLLVAAAALLSNRADGINQRIEMLQTQTVLWDRLELSKDILEELEKKAQESLIEILDIVKSFPETKGTI</sequence>
<keyword evidence="4" id="KW-1185">Reference proteome</keyword>
<dbReference type="RefSeq" id="WP_212683966.1">
    <property type="nucleotide sequence ID" value="NZ_JAGSPM010000004.1"/>
</dbReference>
<organism evidence="3 4">
    <name type="scientific">Undibacterium baiyunense</name>
    <dbReference type="NCBI Taxonomy" id="2828731"/>
    <lineage>
        <taxon>Bacteria</taxon>
        <taxon>Pseudomonadati</taxon>
        <taxon>Pseudomonadota</taxon>
        <taxon>Betaproteobacteria</taxon>
        <taxon>Burkholderiales</taxon>
        <taxon>Oxalobacteraceae</taxon>
        <taxon>Undibacterium</taxon>
    </lineage>
</organism>
<gene>
    <name evidence="3" type="ORF">KDM92_08690</name>
</gene>
<feature type="domain" description="HDOD" evidence="2">
    <location>
        <begin position="16"/>
        <end position="210"/>
    </location>
</feature>
<evidence type="ECO:0000259" key="2">
    <source>
        <dbReference type="PROSITE" id="PS51833"/>
    </source>
</evidence>
<dbReference type="AlphaFoldDB" id="A0A941DGW1"/>
<dbReference type="PANTHER" id="PTHR33525">
    <property type="match status" value="1"/>
</dbReference>
<dbReference type="Proteomes" id="UP000680158">
    <property type="component" value="Unassembled WGS sequence"/>
</dbReference>
<dbReference type="PANTHER" id="PTHR33525:SF5">
    <property type="entry name" value="TWO COMPONENT SIGNAL TRANSDUCTION SYSTEM RESPONSE REGULATOR"/>
    <property type="match status" value="1"/>
</dbReference>
<name>A0A941DGW1_9BURK</name>
<proteinExistence type="predicted"/>
<evidence type="ECO:0000313" key="3">
    <source>
        <dbReference type="EMBL" id="MBR7746657.1"/>
    </source>
</evidence>
<feature type="coiled-coil region" evidence="1">
    <location>
        <begin position="225"/>
        <end position="272"/>
    </location>
</feature>
<evidence type="ECO:0000256" key="1">
    <source>
        <dbReference type="SAM" id="Coils"/>
    </source>
</evidence>